<evidence type="ECO:0000313" key="8">
    <source>
        <dbReference type="Proteomes" id="UP000006727"/>
    </source>
</evidence>
<dbReference type="Gramene" id="Pp3c11_17210V3.4">
    <property type="protein sequence ID" value="Pp3c11_17210V3.4"/>
    <property type="gene ID" value="Pp3c11_17210"/>
</dbReference>
<keyword evidence="5" id="KW-0325">Glycoprotein</keyword>
<dbReference type="Proteomes" id="UP000006727">
    <property type="component" value="Chromosome 11"/>
</dbReference>
<gene>
    <name evidence="7" type="primary">LOC112288429</name>
</gene>
<evidence type="ECO:0000256" key="5">
    <source>
        <dbReference type="ARBA" id="ARBA00023180"/>
    </source>
</evidence>
<keyword evidence="8" id="KW-1185">Reference proteome</keyword>
<evidence type="ECO:0000256" key="4">
    <source>
        <dbReference type="ARBA" id="ARBA00023136"/>
    </source>
</evidence>
<reference evidence="7 8" key="1">
    <citation type="journal article" date="2008" name="Science">
        <title>The Physcomitrella genome reveals evolutionary insights into the conquest of land by plants.</title>
        <authorList>
            <person name="Rensing S."/>
            <person name="Lang D."/>
            <person name="Zimmer A."/>
            <person name="Terry A."/>
            <person name="Salamov A."/>
            <person name="Shapiro H."/>
            <person name="Nishiyama T."/>
            <person name="Perroud P.-F."/>
            <person name="Lindquist E."/>
            <person name="Kamisugi Y."/>
            <person name="Tanahashi T."/>
            <person name="Sakakibara K."/>
            <person name="Fujita T."/>
            <person name="Oishi K."/>
            <person name="Shin-I T."/>
            <person name="Kuroki Y."/>
            <person name="Toyoda A."/>
            <person name="Suzuki Y."/>
            <person name="Hashimoto A."/>
            <person name="Yamaguchi K."/>
            <person name="Sugano A."/>
            <person name="Kohara Y."/>
            <person name="Fujiyama A."/>
            <person name="Anterola A."/>
            <person name="Aoki S."/>
            <person name="Ashton N."/>
            <person name="Barbazuk W.B."/>
            <person name="Barker E."/>
            <person name="Bennetzen J."/>
            <person name="Bezanilla M."/>
            <person name="Blankenship R."/>
            <person name="Cho S.H."/>
            <person name="Dutcher S."/>
            <person name="Estelle M."/>
            <person name="Fawcett J.A."/>
            <person name="Gundlach H."/>
            <person name="Hanada K."/>
            <person name="Heyl A."/>
            <person name="Hicks K.A."/>
            <person name="Hugh J."/>
            <person name="Lohr M."/>
            <person name="Mayer K."/>
            <person name="Melkozernov A."/>
            <person name="Murata T."/>
            <person name="Nelson D."/>
            <person name="Pils B."/>
            <person name="Prigge M."/>
            <person name="Reiss B."/>
            <person name="Renner T."/>
            <person name="Rombauts S."/>
            <person name="Rushton P."/>
            <person name="Sanderfoot A."/>
            <person name="Schween G."/>
            <person name="Shiu S.-H."/>
            <person name="Stueber K."/>
            <person name="Theodoulou F.L."/>
            <person name="Tu H."/>
            <person name="Van de Peer Y."/>
            <person name="Verrier P.J."/>
            <person name="Waters E."/>
            <person name="Wood A."/>
            <person name="Yang L."/>
            <person name="Cove D."/>
            <person name="Cuming A."/>
            <person name="Hasebe M."/>
            <person name="Lucas S."/>
            <person name="Mishler D.B."/>
            <person name="Reski R."/>
            <person name="Grigoriev I."/>
            <person name="Quatrano R.S."/>
            <person name="Boore J.L."/>
        </authorList>
    </citation>
    <scope>NUCLEOTIDE SEQUENCE [LARGE SCALE GENOMIC DNA]</scope>
    <source>
        <strain evidence="7 8">cv. Gransden 2004</strain>
    </source>
</reference>
<protein>
    <submittedName>
        <fullName evidence="7">Uncharacterized protein</fullName>
    </submittedName>
</protein>
<comment type="subcellular location">
    <subcellularLocation>
        <location evidence="1">Membrane</location>
        <topology evidence="1">Single-pass type II membrane protein</topology>
    </subcellularLocation>
</comment>
<keyword evidence="4 6" id="KW-0472">Membrane</keyword>
<dbReference type="Pfam" id="PF02485">
    <property type="entry name" value="Branch"/>
    <property type="match status" value="1"/>
</dbReference>
<evidence type="ECO:0000256" key="3">
    <source>
        <dbReference type="ARBA" id="ARBA00022679"/>
    </source>
</evidence>
<dbReference type="AlphaFoldDB" id="A0A7I4A6F3"/>
<reference evidence="7" key="3">
    <citation type="submission" date="2020-12" db="UniProtKB">
        <authorList>
            <consortium name="EnsemblPlants"/>
        </authorList>
    </citation>
    <scope>IDENTIFICATION</scope>
</reference>
<accession>A0A7I4A6F3</accession>
<reference evidence="7 8" key="2">
    <citation type="journal article" date="2018" name="Plant J.">
        <title>The Physcomitrella patens chromosome-scale assembly reveals moss genome structure and evolution.</title>
        <authorList>
            <person name="Lang D."/>
            <person name="Ullrich K.K."/>
            <person name="Murat F."/>
            <person name="Fuchs J."/>
            <person name="Jenkins J."/>
            <person name="Haas F.B."/>
            <person name="Piednoel M."/>
            <person name="Gundlach H."/>
            <person name="Van Bel M."/>
            <person name="Meyberg R."/>
            <person name="Vives C."/>
            <person name="Morata J."/>
            <person name="Symeonidi A."/>
            <person name="Hiss M."/>
            <person name="Muchero W."/>
            <person name="Kamisugi Y."/>
            <person name="Saleh O."/>
            <person name="Blanc G."/>
            <person name="Decker E.L."/>
            <person name="van Gessel N."/>
            <person name="Grimwood J."/>
            <person name="Hayes R.D."/>
            <person name="Graham S.W."/>
            <person name="Gunter L.E."/>
            <person name="McDaniel S.F."/>
            <person name="Hoernstein S.N.W."/>
            <person name="Larsson A."/>
            <person name="Li F.W."/>
            <person name="Perroud P.F."/>
            <person name="Phillips J."/>
            <person name="Ranjan P."/>
            <person name="Rokshar D.S."/>
            <person name="Rothfels C.J."/>
            <person name="Schneider L."/>
            <person name="Shu S."/>
            <person name="Stevenson D.W."/>
            <person name="Thummler F."/>
            <person name="Tillich M."/>
            <person name="Villarreal Aguilar J.C."/>
            <person name="Widiez T."/>
            <person name="Wong G.K."/>
            <person name="Wymore A."/>
            <person name="Zhang Y."/>
            <person name="Zimmer A.D."/>
            <person name="Quatrano R.S."/>
            <person name="Mayer K.F.X."/>
            <person name="Goodstein D."/>
            <person name="Casacuberta J.M."/>
            <person name="Vandepoele K."/>
            <person name="Reski R."/>
            <person name="Cuming A.C."/>
            <person name="Tuskan G.A."/>
            <person name="Maumus F."/>
            <person name="Salse J."/>
            <person name="Schmutz J."/>
            <person name="Rensing S.A."/>
        </authorList>
    </citation>
    <scope>NUCLEOTIDE SEQUENCE [LARGE SCALE GENOMIC DNA]</scope>
    <source>
        <strain evidence="7 8">cv. Gransden 2004</strain>
    </source>
</reference>
<evidence type="ECO:0000256" key="1">
    <source>
        <dbReference type="ARBA" id="ARBA00004606"/>
    </source>
</evidence>
<proteinExistence type="predicted"/>
<dbReference type="InParanoid" id="A0A7I4A6F3"/>
<dbReference type="EnsemblPlants" id="Pp3c11_17210V3.4">
    <property type="protein sequence ID" value="Pp3c11_17210V3.4"/>
    <property type="gene ID" value="Pp3c11_17210"/>
</dbReference>
<evidence type="ECO:0000313" key="7">
    <source>
        <dbReference type="EnsemblPlants" id="Pp3c11_17210V3.4"/>
    </source>
</evidence>
<dbReference type="InterPro" id="IPR003406">
    <property type="entry name" value="Glyco_trans_14"/>
</dbReference>
<dbReference type="PANTHER" id="PTHR31042:SF8">
    <property type="entry name" value="CORE-2_I-BRANCHING BETA-1,6-N-ACETYLGLUCOSAMINYLTRANSFERASE FAMILY PROTEIN"/>
    <property type="match status" value="1"/>
</dbReference>
<dbReference type="GO" id="GO:0016020">
    <property type="term" value="C:membrane"/>
    <property type="evidence" value="ECO:0007669"/>
    <property type="project" value="UniProtKB-SubCell"/>
</dbReference>
<sequence length="476" mass="53585">MQSRASINSLSDELATGSGGVVKNGSTGGKAPVKEIWPSMLFKVFGLVLALGTGVLVGVVASLHLLGVFSTGMLSSRVDGAGASPQQLHLHLLDTHATLGLNHGMTDSELLWRASMVPARAGLPIKRTPKVAFMFLTVGPLPLAPLWELFFKGHKVFYNIYVHSLPGYEPKEYPSSVFFGRHVSSQEVKWGDISMNDAERRLLANALLDFDNERFVLLSESCAPIWNFTFTYNYLMNSNQSFVGVFDDPGPFGRGRYNPRMAPEVAVEQWRKGAQWFEVSRELAIYIVSDVKYYQKFRQFCQDTCYVDEHYIPTMMYIEFKDKIAGRSVTAVDWSKGGSHPGIFGKNLAQEFLHRIRSDQSCTYNGSPGHVCYLFARKFRPDSLQPLLRNAQLRRMLSIQREAPQRTTNRYVLWPLAKHRGELLRHTTKRRHATTVRVLLRLEVMVVDCVCACAPCKRQAATFAHLIGRTPQSSCR</sequence>
<keyword evidence="2" id="KW-0328">Glycosyltransferase</keyword>
<name>A0A7I4A6F3_PHYPA</name>
<dbReference type="GO" id="GO:0016757">
    <property type="term" value="F:glycosyltransferase activity"/>
    <property type="evidence" value="ECO:0007669"/>
    <property type="project" value="UniProtKB-KW"/>
</dbReference>
<keyword evidence="6" id="KW-0812">Transmembrane</keyword>
<evidence type="ECO:0000256" key="2">
    <source>
        <dbReference type="ARBA" id="ARBA00022676"/>
    </source>
</evidence>
<keyword evidence="6" id="KW-1133">Transmembrane helix</keyword>
<dbReference type="FunCoup" id="A0A7I4A6F3">
    <property type="interactions" value="1914"/>
</dbReference>
<dbReference type="EMBL" id="ABEU02000011">
    <property type="status" value="NOT_ANNOTATED_CDS"/>
    <property type="molecule type" value="Genomic_DNA"/>
</dbReference>
<dbReference type="PANTHER" id="PTHR31042">
    <property type="entry name" value="CORE-2/I-BRANCHING BETA-1,6-N-ACETYLGLUCOSAMINYLTRANSFERASE FAMILY PROTEIN-RELATED"/>
    <property type="match status" value="1"/>
</dbReference>
<keyword evidence="3" id="KW-0808">Transferase</keyword>
<evidence type="ECO:0000256" key="6">
    <source>
        <dbReference type="SAM" id="Phobius"/>
    </source>
</evidence>
<dbReference type="InterPro" id="IPR044174">
    <property type="entry name" value="BC10-like"/>
</dbReference>
<feature type="transmembrane region" description="Helical" evidence="6">
    <location>
        <begin position="44"/>
        <end position="66"/>
    </location>
</feature>
<organism evidence="7 8">
    <name type="scientific">Physcomitrium patens</name>
    <name type="common">Spreading-leaved earth moss</name>
    <name type="synonym">Physcomitrella patens</name>
    <dbReference type="NCBI Taxonomy" id="3218"/>
    <lineage>
        <taxon>Eukaryota</taxon>
        <taxon>Viridiplantae</taxon>
        <taxon>Streptophyta</taxon>
        <taxon>Embryophyta</taxon>
        <taxon>Bryophyta</taxon>
        <taxon>Bryophytina</taxon>
        <taxon>Bryopsida</taxon>
        <taxon>Funariidae</taxon>
        <taxon>Funariales</taxon>
        <taxon>Funariaceae</taxon>
        <taxon>Physcomitrium</taxon>
    </lineage>
</organism>